<reference evidence="1 2" key="1">
    <citation type="journal article" date="2023" name="Plants (Basel)">
        <title>Bridging the Gap: Combining Genomics and Transcriptomics Approaches to Understand Stylosanthes scabra, an Orphan Legume from the Brazilian Caatinga.</title>
        <authorList>
            <person name="Ferreira-Neto J.R.C."/>
            <person name="da Silva M.D."/>
            <person name="Binneck E."/>
            <person name="de Melo N.F."/>
            <person name="da Silva R.H."/>
            <person name="de Melo A.L.T.M."/>
            <person name="Pandolfi V."/>
            <person name="Bustamante F.O."/>
            <person name="Brasileiro-Vidal A.C."/>
            <person name="Benko-Iseppon A.M."/>
        </authorList>
    </citation>
    <scope>NUCLEOTIDE SEQUENCE [LARGE SCALE GENOMIC DNA]</scope>
    <source>
        <tissue evidence="1">Leaves</tissue>
    </source>
</reference>
<comment type="caution">
    <text evidence="1">The sequence shown here is derived from an EMBL/GenBank/DDBJ whole genome shotgun (WGS) entry which is preliminary data.</text>
</comment>
<evidence type="ECO:0000313" key="2">
    <source>
        <dbReference type="Proteomes" id="UP001341840"/>
    </source>
</evidence>
<accession>A0ABU6XWJ6</accession>
<protein>
    <submittedName>
        <fullName evidence="1">Uncharacterized protein</fullName>
    </submittedName>
</protein>
<dbReference type="Proteomes" id="UP001341840">
    <property type="component" value="Unassembled WGS sequence"/>
</dbReference>
<dbReference type="EMBL" id="JASCZI010214491">
    <property type="protein sequence ID" value="MED6202087.1"/>
    <property type="molecule type" value="Genomic_DNA"/>
</dbReference>
<gene>
    <name evidence="1" type="ORF">PIB30_101853</name>
</gene>
<organism evidence="1 2">
    <name type="scientific">Stylosanthes scabra</name>
    <dbReference type="NCBI Taxonomy" id="79078"/>
    <lineage>
        <taxon>Eukaryota</taxon>
        <taxon>Viridiplantae</taxon>
        <taxon>Streptophyta</taxon>
        <taxon>Embryophyta</taxon>
        <taxon>Tracheophyta</taxon>
        <taxon>Spermatophyta</taxon>
        <taxon>Magnoliopsida</taxon>
        <taxon>eudicotyledons</taxon>
        <taxon>Gunneridae</taxon>
        <taxon>Pentapetalae</taxon>
        <taxon>rosids</taxon>
        <taxon>fabids</taxon>
        <taxon>Fabales</taxon>
        <taxon>Fabaceae</taxon>
        <taxon>Papilionoideae</taxon>
        <taxon>50 kb inversion clade</taxon>
        <taxon>dalbergioids sensu lato</taxon>
        <taxon>Dalbergieae</taxon>
        <taxon>Pterocarpus clade</taxon>
        <taxon>Stylosanthes</taxon>
    </lineage>
</organism>
<name>A0ABU6XWJ6_9FABA</name>
<keyword evidence="2" id="KW-1185">Reference proteome</keyword>
<proteinExistence type="predicted"/>
<sequence length="64" mass="7352">MTMELGQIPTQSEVFARTHTRKEDRSWVDKRSGDVNDVFLAELKRLQEERQAIIDAGGPEPPDR</sequence>
<evidence type="ECO:0000313" key="1">
    <source>
        <dbReference type="EMBL" id="MED6202087.1"/>
    </source>
</evidence>